<evidence type="ECO:0000313" key="2">
    <source>
        <dbReference type="EMBL" id="CAB1417875.1"/>
    </source>
</evidence>
<feature type="compositionally biased region" description="Pro residues" evidence="1">
    <location>
        <begin position="190"/>
        <end position="200"/>
    </location>
</feature>
<evidence type="ECO:0000256" key="1">
    <source>
        <dbReference type="SAM" id="MobiDB-lite"/>
    </source>
</evidence>
<dbReference type="EMBL" id="CADEAL010000289">
    <property type="protein sequence ID" value="CAB1417875.1"/>
    <property type="molecule type" value="Genomic_DNA"/>
</dbReference>
<keyword evidence="3" id="KW-1185">Reference proteome</keyword>
<organism evidence="2 3">
    <name type="scientific">Pleuronectes platessa</name>
    <name type="common">European plaice</name>
    <dbReference type="NCBI Taxonomy" id="8262"/>
    <lineage>
        <taxon>Eukaryota</taxon>
        <taxon>Metazoa</taxon>
        <taxon>Chordata</taxon>
        <taxon>Craniata</taxon>
        <taxon>Vertebrata</taxon>
        <taxon>Euteleostomi</taxon>
        <taxon>Actinopterygii</taxon>
        <taxon>Neopterygii</taxon>
        <taxon>Teleostei</taxon>
        <taxon>Neoteleostei</taxon>
        <taxon>Acanthomorphata</taxon>
        <taxon>Carangaria</taxon>
        <taxon>Pleuronectiformes</taxon>
        <taxon>Pleuronectoidei</taxon>
        <taxon>Pleuronectidae</taxon>
        <taxon>Pleuronectes</taxon>
    </lineage>
</organism>
<feature type="region of interest" description="Disordered" evidence="1">
    <location>
        <begin position="110"/>
        <end position="226"/>
    </location>
</feature>
<feature type="compositionally biased region" description="Basic residues" evidence="1">
    <location>
        <begin position="141"/>
        <end position="150"/>
    </location>
</feature>
<name>A0A9N7TRM2_PLEPL</name>
<feature type="compositionally biased region" description="Pro residues" evidence="1">
    <location>
        <begin position="1"/>
        <end position="26"/>
    </location>
</feature>
<dbReference type="Proteomes" id="UP001153269">
    <property type="component" value="Unassembled WGS sequence"/>
</dbReference>
<comment type="caution">
    <text evidence="2">The sequence shown here is derived from an EMBL/GenBank/DDBJ whole genome shotgun (WGS) entry which is preliminary data.</text>
</comment>
<proteinExistence type="predicted"/>
<evidence type="ECO:0000313" key="3">
    <source>
        <dbReference type="Proteomes" id="UP001153269"/>
    </source>
</evidence>
<dbReference type="AlphaFoldDB" id="A0A9N7TRM2"/>
<feature type="compositionally biased region" description="Pro residues" evidence="1">
    <location>
        <begin position="207"/>
        <end position="221"/>
    </location>
</feature>
<feature type="compositionally biased region" description="Polar residues" evidence="1">
    <location>
        <begin position="262"/>
        <end position="278"/>
    </location>
</feature>
<feature type="compositionally biased region" description="Low complexity" evidence="1">
    <location>
        <begin position="177"/>
        <end position="189"/>
    </location>
</feature>
<feature type="compositionally biased region" description="Pro residues" evidence="1">
    <location>
        <begin position="166"/>
        <end position="176"/>
    </location>
</feature>
<feature type="region of interest" description="Disordered" evidence="1">
    <location>
        <begin position="254"/>
        <end position="299"/>
    </location>
</feature>
<reference evidence="2" key="1">
    <citation type="submission" date="2020-03" db="EMBL/GenBank/DDBJ databases">
        <authorList>
            <person name="Weist P."/>
        </authorList>
    </citation>
    <scope>NUCLEOTIDE SEQUENCE</scope>
</reference>
<accession>A0A9N7TRM2</accession>
<feature type="compositionally biased region" description="Low complexity" evidence="1">
    <location>
        <begin position="151"/>
        <end position="165"/>
    </location>
</feature>
<protein>
    <submittedName>
        <fullName evidence="2">Uncharacterized protein</fullName>
    </submittedName>
</protein>
<gene>
    <name evidence="2" type="ORF">PLEPLA_LOCUS5695</name>
</gene>
<sequence length="378" mass="40590">MRPADGPPPPYPIAPHPMPPPTPVPILPSTTAPPGCSPLYPAPRSPPHSPRSPPPPPPPPFPSYPSCRLPRAPLLRVPTLRPCMHSGHALSRIQSPPPPTACAASRFALSLATPSPPPPIASPRSLLRNAITRPTELARRLSPHSPRRSSRVLALSSRSLSSTTSPLPPPGPPAALPRPLLSSLQARALAPPPPPLPLRPPSRHPGPRPAPPSPPPPPSRLPPKWHLIRTPPLHKRIEQPWPFLGYPRRMSLSPHRPRPSFIPTSTSPQLVTRNTTGLTDGRSIASGSTPIATRDSRSTKFFPVPHGSATDLGRNFTTFVSGPRPFTSPPPYPPPSAPLSTSPLHRAVLGTHITLLFPIIQHLALCVPLRSPFSHYQK</sequence>
<feature type="region of interest" description="Disordered" evidence="1">
    <location>
        <begin position="1"/>
        <end position="68"/>
    </location>
</feature>
<feature type="compositionally biased region" description="Pro residues" evidence="1">
    <location>
        <begin position="40"/>
        <end position="63"/>
    </location>
</feature>